<evidence type="ECO:0000313" key="2">
    <source>
        <dbReference type="Proteomes" id="UP000631114"/>
    </source>
</evidence>
<dbReference type="Gene3D" id="3.60.10.10">
    <property type="entry name" value="Endonuclease/exonuclease/phosphatase"/>
    <property type="match status" value="1"/>
</dbReference>
<protein>
    <submittedName>
        <fullName evidence="1">Uncharacterized protein</fullName>
    </submittedName>
</protein>
<organism evidence="1 2">
    <name type="scientific">Coptis chinensis</name>
    <dbReference type="NCBI Taxonomy" id="261450"/>
    <lineage>
        <taxon>Eukaryota</taxon>
        <taxon>Viridiplantae</taxon>
        <taxon>Streptophyta</taxon>
        <taxon>Embryophyta</taxon>
        <taxon>Tracheophyta</taxon>
        <taxon>Spermatophyta</taxon>
        <taxon>Magnoliopsida</taxon>
        <taxon>Ranunculales</taxon>
        <taxon>Ranunculaceae</taxon>
        <taxon>Coptidoideae</taxon>
        <taxon>Coptis</taxon>
    </lineage>
</organism>
<gene>
    <name evidence="1" type="ORF">IFM89_006029</name>
</gene>
<comment type="caution">
    <text evidence="1">The sequence shown here is derived from an EMBL/GenBank/DDBJ whole genome shotgun (WGS) entry which is preliminary data.</text>
</comment>
<dbReference type="PANTHER" id="PTHR33710">
    <property type="entry name" value="BNAC02G09200D PROTEIN"/>
    <property type="match status" value="1"/>
</dbReference>
<evidence type="ECO:0000313" key="1">
    <source>
        <dbReference type="EMBL" id="KAF9608102.1"/>
    </source>
</evidence>
<accession>A0A835I119</accession>
<dbReference type="SUPFAM" id="SSF56219">
    <property type="entry name" value="DNase I-like"/>
    <property type="match status" value="1"/>
</dbReference>
<sequence length="157" mass="17852">MDLGFVGPIFTWNNRQSFLNRVSKRLDRALCSSKWRGMVPNTMIYHKATLASDHKILHLSFDLTKPKLKRPFRLGMTGTELRQEIGDHLIDYFSNLLSTSNPDPDQTLMDVIPLMVTQEDNDTSTRSISHEEIWLAIKNIGFFKALGPDGFQAASVL</sequence>
<proteinExistence type="predicted"/>
<dbReference type="InterPro" id="IPR036691">
    <property type="entry name" value="Endo/exonu/phosph_ase_sf"/>
</dbReference>
<dbReference type="EMBL" id="JADFTS010000004">
    <property type="protein sequence ID" value="KAF9608102.1"/>
    <property type="molecule type" value="Genomic_DNA"/>
</dbReference>
<dbReference type="Proteomes" id="UP000631114">
    <property type="component" value="Unassembled WGS sequence"/>
</dbReference>
<dbReference type="OrthoDB" id="1002282at2759"/>
<keyword evidence="2" id="KW-1185">Reference proteome</keyword>
<reference evidence="1 2" key="1">
    <citation type="submission" date="2020-10" db="EMBL/GenBank/DDBJ databases">
        <title>The Coptis chinensis genome and diversification of protoberbering-type alkaloids.</title>
        <authorList>
            <person name="Wang B."/>
            <person name="Shu S."/>
            <person name="Song C."/>
            <person name="Liu Y."/>
        </authorList>
    </citation>
    <scope>NUCLEOTIDE SEQUENCE [LARGE SCALE GENOMIC DNA]</scope>
    <source>
        <strain evidence="1">HL-2020</strain>
        <tissue evidence="1">Leaf</tissue>
    </source>
</reference>
<dbReference type="PANTHER" id="PTHR33710:SF79">
    <property type="entry name" value="OS06G0205337 PROTEIN"/>
    <property type="match status" value="1"/>
</dbReference>
<dbReference type="AlphaFoldDB" id="A0A835I119"/>
<name>A0A835I119_9MAGN</name>